<name>A0AAV7ERK6_ARIFI</name>
<protein>
    <recommendedName>
        <fullName evidence="6">Protein FAR1-RELATED SEQUENCE</fullName>
    </recommendedName>
</protein>
<dbReference type="InterPro" id="IPR007527">
    <property type="entry name" value="Znf_SWIM"/>
</dbReference>
<evidence type="ECO:0000313" key="9">
    <source>
        <dbReference type="Proteomes" id="UP000825729"/>
    </source>
</evidence>
<dbReference type="PANTHER" id="PTHR31669">
    <property type="entry name" value="PROTEIN FAR1-RELATED SEQUENCE 10-RELATED"/>
    <property type="match status" value="1"/>
</dbReference>
<evidence type="ECO:0000256" key="4">
    <source>
        <dbReference type="ARBA" id="ARBA00022833"/>
    </source>
</evidence>
<dbReference type="GO" id="GO:0008270">
    <property type="term" value="F:zinc ion binding"/>
    <property type="evidence" value="ECO:0007669"/>
    <property type="project" value="UniProtKB-UniRule"/>
</dbReference>
<dbReference type="GO" id="GO:0005634">
    <property type="term" value="C:nucleus"/>
    <property type="evidence" value="ECO:0007669"/>
    <property type="project" value="UniProtKB-SubCell"/>
</dbReference>
<evidence type="ECO:0000256" key="5">
    <source>
        <dbReference type="PROSITE-ProRule" id="PRU00325"/>
    </source>
</evidence>
<comment type="similarity">
    <text evidence="1 6">Belongs to the FHY3/FAR1 family.</text>
</comment>
<dbReference type="EMBL" id="JAINDJ010000004">
    <property type="protein sequence ID" value="KAG9449898.1"/>
    <property type="molecule type" value="Genomic_DNA"/>
</dbReference>
<keyword evidence="3 5" id="KW-0863">Zinc-finger</keyword>
<proteinExistence type="inferred from homology"/>
<dbReference type="PROSITE" id="PS50966">
    <property type="entry name" value="ZF_SWIM"/>
    <property type="match status" value="1"/>
</dbReference>
<keyword evidence="6" id="KW-0539">Nucleus</keyword>
<organism evidence="8 9">
    <name type="scientific">Aristolochia fimbriata</name>
    <name type="common">White veined hardy Dutchman's pipe vine</name>
    <dbReference type="NCBI Taxonomy" id="158543"/>
    <lineage>
        <taxon>Eukaryota</taxon>
        <taxon>Viridiplantae</taxon>
        <taxon>Streptophyta</taxon>
        <taxon>Embryophyta</taxon>
        <taxon>Tracheophyta</taxon>
        <taxon>Spermatophyta</taxon>
        <taxon>Magnoliopsida</taxon>
        <taxon>Magnoliidae</taxon>
        <taxon>Piperales</taxon>
        <taxon>Aristolochiaceae</taxon>
        <taxon>Aristolochia</taxon>
    </lineage>
</organism>
<comment type="subcellular location">
    <subcellularLocation>
        <location evidence="6">Nucleus</location>
    </subcellularLocation>
</comment>
<accession>A0AAV7ERK6</accession>
<dbReference type="PANTHER" id="PTHR31669:SF251">
    <property type="entry name" value="PROTEIN FAR1-RELATED SEQUENCE"/>
    <property type="match status" value="1"/>
</dbReference>
<dbReference type="InterPro" id="IPR031052">
    <property type="entry name" value="FHY3/FAR1"/>
</dbReference>
<comment type="caution">
    <text evidence="8">The sequence shown here is derived from an EMBL/GenBank/DDBJ whole genome shotgun (WGS) entry which is preliminary data.</text>
</comment>
<dbReference type="GO" id="GO:0006355">
    <property type="term" value="P:regulation of DNA-templated transcription"/>
    <property type="evidence" value="ECO:0007669"/>
    <property type="project" value="UniProtKB-UniRule"/>
</dbReference>
<reference evidence="8 9" key="1">
    <citation type="submission" date="2021-07" db="EMBL/GenBank/DDBJ databases">
        <title>The Aristolochia fimbriata genome: insights into angiosperm evolution, floral development and chemical biosynthesis.</title>
        <authorList>
            <person name="Jiao Y."/>
        </authorList>
    </citation>
    <scope>NUCLEOTIDE SEQUENCE [LARGE SCALE GENOMIC DNA]</scope>
    <source>
        <strain evidence="8">IBCAS-2021</strain>
        <tissue evidence="8">Leaf</tissue>
    </source>
</reference>
<dbReference type="Proteomes" id="UP000825729">
    <property type="component" value="Unassembled WGS sequence"/>
</dbReference>
<evidence type="ECO:0000256" key="6">
    <source>
        <dbReference type="RuleBase" id="RU367018"/>
    </source>
</evidence>
<evidence type="ECO:0000313" key="8">
    <source>
        <dbReference type="EMBL" id="KAG9449898.1"/>
    </source>
</evidence>
<evidence type="ECO:0000256" key="1">
    <source>
        <dbReference type="ARBA" id="ARBA00005889"/>
    </source>
</evidence>
<keyword evidence="9" id="KW-1185">Reference proteome</keyword>
<dbReference type="AlphaFoldDB" id="A0AAV7ERK6"/>
<dbReference type="InterPro" id="IPR006564">
    <property type="entry name" value="Znf_PMZ"/>
</dbReference>
<sequence>MGGANSSPILKGPDLLFPGSQSVTSSRVWARLDPPLDGGNGSPSVNSQSSILLSIGRLNETKNNGCARRNLAVVGGTVFHDRCISINFYIHYALCFHDASKIGFFSYISVTVKLSISVVETFCSSSNQMGMGDQDAECADSPPPIERAKKHFIGVGKGQEERQIREKNVKHAWLLRVYEVDINSSSHSYGPSFDNFTCTCCMFEYKGIPCSHMIKVHIAEGFDYVKLQYILERWTLNARLGEVKDVRGKGRRYAKLCHDLVEISTIAAESEEAFLIACDLCNKMRCKVMEVLKKQHVGVFTTHDASTNEAHLNPDAIHVRGIAQKGRGRRRGRGKVRIRGALERVVRSKRGRGASFTSSHSQDDVIHNLFSANMFHEYNTQGLLTVLVIVAIWSSNSLKRPVMDTNAHFIGMFL</sequence>
<keyword evidence="4 6" id="KW-0862">Zinc</keyword>
<keyword evidence="2 6" id="KW-0479">Metal-binding</keyword>
<evidence type="ECO:0000256" key="2">
    <source>
        <dbReference type="ARBA" id="ARBA00022723"/>
    </source>
</evidence>
<evidence type="ECO:0000259" key="7">
    <source>
        <dbReference type="PROSITE" id="PS50966"/>
    </source>
</evidence>
<dbReference type="Pfam" id="PF04434">
    <property type="entry name" value="SWIM"/>
    <property type="match status" value="1"/>
</dbReference>
<feature type="domain" description="SWIM-type" evidence="7">
    <location>
        <begin position="178"/>
        <end position="221"/>
    </location>
</feature>
<dbReference type="SMART" id="SM00575">
    <property type="entry name" value="ZnF_PMZ"/>
    <property type="match status" value="1"/>
</dbReference>
<comment type="function">
    <text evidence="6">Putative transcription activator involved in regulating light control of development.</text>
</comment>
<gene>
    <name evidence="8" type="ORF">H6P81_009863</name>
</gene>
<evidence type="ECO:0000256" key="3">
    <source>
        <dbReference type="ARBA" id="ARBA00022771"/>
    </source>
</evidence>